<dbReference type="STRING" id="754476.Q7A_2361"/>
<dbReference type="Pfam" id="PF00042">
    <property type="entry name" value="Globin"/>
    <property type="match status" value="1"/>
</dbReference>
<dbReference type="GO" id="GO:0008941">
    <property type="term" value="F:nitric oxide dioxygenase NAD(P)H activity"/>
    <property type="evidence" value="ECO:0007669"/>
    <property type="project" value="TreeGrafter"/>
</dbReference>
<dbReference type="Proteomes" id="UP000009144">
    <property type="component" value="Chromosome"/>
</dbReference>
<dbReference type="HOGENOM" id="CLU_610852_0_0_6"/>
<organism evidence="8 9">
    <name type="scientific">Methylophaga nitratireducenticrescens</name>
    <dbReference type="NCBI Taxonomy" id="754476"/>
    <lineage>
        <taxon>Bacteria</taxon>
        <taxon>Pseudomonadati</taxon>
        <taxon>Pseudomonadota</taxon>
        <taxon>Gammaproteobacteria</taxon>
        <taxon>Thiotrichales</taxon>
        <taxon>Piscirickettsiaceae</taxon>
        <taxon>Methylophaga</taxon>
    </lineage>
</organism>
<dbReference type="GO" id="GO:0005344">
    <property type="term" value="F:oxygen carrier activity"/>
    <property type="evidence" value="ECO:0007669"/>
    <property type="project" value="UniProtKB-KW"/>
</dbReference>
<dbReference type="GO" id="GO:0006935">
    <property type="term" value="P:chemotaxis"/>
    <property type="evidence" value="ECO:0007669"/>
    <property type="project" value="UniProtKB-ARBA"/>
</dbReference>
<evidence type="ECO:0000256" key="4">
    <source>
        <dbReference type="ARBA" id="ARBA00023004"/>
    </source>
</evidence>
<dbReference type="GO" id="GO:0071500">
    <property type="term" value="P:cellular response to nitrosative stress"/>
    <property type="evidence" value="ECO:0007669"/>
    <property type="project" value="TreeGrafter"/>
</dbReference>
<dbReference type="SUPFAM" id="SSF58104">
    <property type="entry name" value="Methyl-accepting chemotaxis protein (MCP) signaling domain"/>
    <property type="match status" value="1"/>
</dbReference>
<dbReference type="Gene3D" id="1.10.490.10">
    <property type="entry name" value="Globins"/>
    <property type="match status" value="1"/>
</dbReference>
<dbReference type="Gene3D" id="1.10.287.950">
    <property type="entry name" value="Methyl-accepting chemotaxis protein"/>
    <property type="match status" value="1"/>
</dbReference>
<evidence type="ECO:0000256" key="5">
    <source>
        <dbReference type="RuleBase" id="RU000356"/>
    </source>
</evidence>
<dbReference type="eggNOG" id="COG0840">
    <property type="taxonomic scope" value="Bacteria"/>
</dbReference>
<proteinExistence type="inferred from homology"/>
<dbReference type="GO" id="GO:0019825">
    <property type="term" value="F:oxygen binding"/>
    <property type="evidence" value="ECO:0007669"/>
    <property type="project" value="InterPro"/>
</dbReference>
<dbReference type="SUPFAM" id="SSF46458">
    <property type="entry name" value="Globin-like"/>
    <property type="match status" value="1"/>
</dbReference>
<accession>I1XL92</accession>
<keyword evidence="3" id="KW-0479">Metal-binding</keyword>
<dbReference type="KEGG" id="mej:Q7A_2361"/>
<dbReference type="GO" id="GO:0071949">
    <property type="term" value="F:FAD binding"/>
    <property type="evidence" value="ECO:0007669"/>
    <property type="project" value="TreeGrafter"/>
</dbReference>
<sequence>MAENALQHHPISGLAGLDEQDITLVEHNFAALMSFSDALAERFYQRLFAEYPAIMPLFKSVTIEGQHKKLLASMVLLIQHLRDTEMIEDYLQGLGVRHQQYGVKQSHYEMFIENWLSVVAEFSEQEWDDTLQQAWRNVLEYVAELMQTPASQVAEPVTVYQTAQAPLAEYVLTSLAVEQTATPMIIIDLNLVVSYLNVAAETLLKQYQDSLKKMFPDLNVERLKGVSLQHFAEAVPFPIEWLSDFDQLPKSIDLRNDFLDVRLTISVLYKNDKPEGFLLECYPHSATDSGLSLSSTPNDTASLAQNILPALEKTLYQVQLQNSHLTAMLQEIDDAVFETSLLALNCTVEAAKLGDDARQLRDFSMEIRVLNQQLSQLLQPLKIQSGQQQQQLNKSIELSQQLEKDLTHNHIGWENRSRHSIEQINQQLSEQTNALTQLIKVITKNTEL</sequence>
<keyword evidence="4" id="KW-0408">Iron</keyword>
<dbReference type="PANTHER" id="PTHR43396">
    <property type="entry name" value="FLAVOHEMOPROTEIN"/>
    <property type="match status" value="1"/>
</dbReference>
<dbReference type="EMBL" id="CP003390">
    <property type="protein sequence ID" value="AFI85161.1"/>
    <property type="molecule type" value="Genomic_DNA"/>
</dbReference>
<keyword evidence="9" id="KW-1185">Reference proteome</keyword>
<name>I1XL92_METNJ</name>
<dbReference type="eggNOG" id="COG1017">
    <property type="taxonomic scope" value="Bacteria"/>
</dbReference>
<dbReference type="CDD" id="cd12131">
    <property type="entry name" value="HGbI-like"/>
    <property type="match status" value="1"/>
</dbReference>
<evidence type="ECO:0000313" key="9">
    <source>
        <dbReference type="Proteomes" id="UP000009144"/>
    </source>
</evidence>
<keyword evidence="2 5" id="KW-0561">Oxygen transport</keyword>
<dbReference type="Gene3D" id="3.30.450.20">
    <property type="entry name" value="PAS domain"/>
    <property type="match status" value="1"/>
</dbReference>
<reference evidence="8 9" key="2">
    <citation type="journal article" date="2013" name="Int. J. Syst. Evol. Microbiol.">
        <title>Methylophaga nitratireducenticrescens sp. nov. and Methylophaga frappieri sp. nov., isolated from the biofilm of the methanol-fed denitrification system treating the seawater at the Montreal Biodome.</title>
        <authorList>
            <person name="Villeneuve C."/>
            <person name="Martineau C."/>
            <person name="Mauffrey F."/>
            <person name="Villemur R."/>
        </authorList>
    </citation>
    <scope>NUCLEOTIDE SEQUENCE [LARGE SCALE GENOMIC DNA]</scope>
    <source>
        <strain evidence="8 9">JAM1</strain>
    </source>
</reference>
<dbReference type="InterPro" id="IPR000971">
    <property type="entry name" value="Globin"/>
</dbReference>
<keyword evidence="5" id="KW-0813">Transport</keyword>
<evidence type="ECO:0000313" key="8">
    <source>
        <dbReference type="EMBL" id="AFI85161.1"/>
    </source>
</evidence>
<dbReference type="PROSITE" id="PS01033">
    <property type="entry name" value="GLOBIN"/>
    <property type="match status" value="1"/>
</dbReference>
<dbReference type="InterPro" id="IPR004089">
    <property type="entry name" value="MCPsignal_dom"/>
</dbReference>
<dbReference type="GO" id="GO:0046210">
    <property type="term" value="P:nitric oxide catabolic process"/>
    <property type="evidence" value="ECO:0007669"/>
    <property type="project" value="TreeGrafter"/>
</dbReference>
<protein>
    <submittedName>
        <fullName evidence="8">Bacterial hemoglobin</fullName>
    </submittedName>
</protein>
<gene>
    <name evidence="8" type="ordered locus">Q7A_2361</name>
</gene>
<reference evidence="8 9" key="1">
    <citation type="journal article" date="2012" name="J. Bacteriol.">
        <title>Complete genome sequences of Methylophaga sp. strain JAM1 and Methylophaga sp. strain JAM7.</title>
        <authorList>
            <person name="Villeneuve C."/>
            <person name="Martineau C."/>
            <person name="Mauffrey F."/>
            <person name="Villemur R."/>
        </authorList>
    </citation>
    <scope>NUCLEOTIDE SEQUENCE [LARGE SCALE GENOMIC DNA]</scope>
    <source>
        <strain evidence="8 9">JAM1</strain>
    </source>
</reference>
<evidence type="ECO:0000259" key="7">
    <source>
        <dbReference type="PROSITE" id="PS50111"/>
    </source>
</evidence>
<keyword evidence="1 5" id="KW-0349">Heme</keyword>
<dbReference type="InterPro" id="IPR012292">
    <property type="entry name" value="Globin/Proto"/>
</dbReference>
<dbReference type="PANTHER" id="PTHR43396:SF3">
    <property type="entry name" value="FLAVOHEMOPROTEIN"/>
    <property type="match status" value="1"/>
</dbReference>
<dbReference type="GO" id="GO:0046872">
    <property type="term" value="F:metal ion binding"/>
    <property type="evidence" value="ECO:0007669"/>
    <property type="project" value="UniProtKB-KW"/>
</dbReference>
<dbReference type="OrthoDB" id="6433966at2"/>
<evidence type="ECO:0000256" key="2">
    <source>
        <dbReference type="ARBA" id="ARBA00022621"/>
    </source>
</evidence>
<dbReference type="GO" id="GO:0016020">
    <property type="term" value="C:membrane"/>
    <property type="evidence" value="ECO:0007669"/>
    <property type="project" value="InterPro"/>
</dbReference>
<dbReference type="GO" id="GO:0020037">
    <property type="term" value="F:heme binding"/>
    <property type="evidence" value="ECO:0007669"/>
    <property type="project" value="InterPro"/>
</dbReference>
<evidence type="ECO:0000259" key="6">
    <source>
        <dbReference type="PROSITE" id="PS01033"/>
    </source>
</evidence>
<dbReference type="PATRIC" id="fig|754476.3.peg.2324"/>
<dbReference type="RefSeq" id="WP_014707526.1">
    <property type="nucleotide sequence ID" value="NC_017857.3"/>
</dbReference>
<feature type="domain" description="Globin" evidence="6">
    <location>
        <begin position="16"/>
        <end position="151"/>
    </location>
</feature>
<evidence type="ECO:0000256" key="1">
    <source>
        <dbReference type="ARBA" id="ARBA00022617"/>
    </source>
</evidence>
<comment type="similarity">
    <text evidence="5">Belongs to the globin family.</text>
</comment>
<evidence type="ECO:0000256" key="3">
    <source>
        <dbReference type="ARBA" id="ARBA00022723"/>
    </source>
</evidence>
<dbReference type="PROSITE" id="PS50111">
    <property type="entry name" value="CHEMOTAXIS_TRANSDUC_2"/>
    <property type="match status" value="1"/>
</dbReference>
<feature type="domain" description="Methyl-accepting transducer" evidence="7">
    <location>
        <begin position="313"/>
        <end position="448"/>
    </location>
</feature>
<dbReference type="GO" id="GO:0007165">
    <property type="term" value="P:signal transduction"/>
    <property type="evidence" value="ECO:0007669"/>
    <property type="project" value="InterPro"/>
</dbReference>
<dbReference type="AlphaFoldDB" id="I1XL92"/>
<dbReference type="InterPro" id="IPR009050">
    <property type="entry name" value="Globin-like_sf"/>
</dbReference>